<dbReference type="AlphaFoldDB" id="A0A1H9LB86"/>
<evidence type="ECO:0000313" key="2">
    <source>
        <dbReference type="EMBL" id="SER08771.1"/>
    </source>
</evidence>
<evidence type="ECO:0000259" key="1">
    <source>
        <dbReference type="Pfam" id="PF02627"/>
    </source>
</evidence>
<proteinExistence type="predicted"/>
<dbReference type="InterPro" id="IPR004675">
    <property type="entry name" value="AhpD_core"/>
</dbReference>
<keyword evidence="3" id="KW-1185">Reference proteome</keyword>
<dbReference type="SUPFAM" id="SSF69118">
    <property type="entry name" value="AhpD-like"/>
    <property type="match status" value="1"/>
</dbReference>
<keyword evidence="2" id="KW-0560">Oxidoreductase</keyword>
<keyword evidence="2" id="KW-0575">Peroxidase</keyword>
<dbReference type="GO" id="GO:0051920">
    <property type="term" value="F:peroxiredoxin activity"/>
    <property type="evidence" value="ECO:0007669"/>
    <property type="project" value="InterPro"/>
</dbReference>
<dbReference type="Proteomes" id="UP000199051">
    <property type="component" value="Unassembled WGS sequence"/>
</dbReference>
<dbReference type="PANTHER" id="PTHR34846">
    <property type="entry name" value="4-CARBOXYMUCONOLACTONE DECARBOXYLASE FAMILY PROTEIN (AFU_ORTHOLOGUE AFUA_6G11590)"/>
    <property type="match status" value="1"/>
</dbReference>
<dbReference type="InterPro" id="IPR029032">
    <property type="entry name" value="AhpD-like"/>
</dbReference>
<evidence type="ECO:0000313" key="3">
    <source>
        <dbReference type="Proteomes" id="UP000199051"/>
    </source>
</evidence>
<dbReference type="Gene3D" id="1.20.1290.10">
    <property type="entry name" value="AhpD-like"/>
    <property type="match status" value="1"/>
</dbReference>
<dbReference type="InterPro" id="IPR003779">
    <property type="entry name" value="CMD-like"/>
</dbReference>
<gene>
    <name evidence="2" type="ORF">SAMN04487818_101539</name>
</gene>
<protein>
    <submittedName>
        <fullName evidence="2">Alkylhydroperoxidase AhpD family core domain-containing protein</fullName>
    </submittedName>
</protein>
<reference evidence="3" key="1">
    <citation type="submission" date="2016-10" db="EMBL/GenBank/DDBJ databases">
        <authorList>
            <person name="Varghese N."/>
            <person name="Submissions S."/>
        </authorList>
    </citation>
    <scope>NUCLEOTIDE SEQUENCE [LARGE SCALE GENOMIC DNA]</scope>
    <source>
        <strain evidence="3">DSM 44260</strain>
    </source>
</reference>
<accession>A0A1H9LB86</accession>
<dbReference type="RefSeq" id="WP_092774757.1">
    <property type="nucleotide sequence ID" value="NZ_FOGI01000001.1"/>
</dbReference>
<sequence length="152" mass="16552">MSEGRVDLAQAWPEGYRALLGLHMAVVESGLDPTIIQLVFTRGSQVNGCAFCLDMHSLDALAAGETTQRLLLLGAWRETGFYTEQERAALALTEAITDVIGSHVPDDVYAEAARVFDEATLAKVVMAATLINAWNRLGITQRKHAGHYQPRG</sequence>
<dbReference type="STRING" id="155974.SAMN04487818_101539"/>
<dbReference type="NCBIfam" id="TIGR00778">
    <property type="entry name" value="ahpD_dom"/>
    <property type="match status" value="1"/>
</dbReference>
<name>A0A1H9LB86_9PSEU</name>
<dbReference type="Pfam" id="PF02627">
    <property type="entry name" value="CMD"/>
    <property type="match status" value="1"/>
</dbReference>
<dbReference type="PANTHER" id="PTHR34846:SF10">
    <property type="entry name" value="CYTOPLASMIC PROTEIN"/>
    <property type="match status" value="1"/>
</dbReference>
<dbReference type="EMBL" id="FOGI01000001">
    <property type="protein sequence ID" value="SER08771.1"/>
    <property type="molecule type" value="Genomic_DNA"/>
</dbReference>
<organism evidence="2 3">
    <name type="scientific">Actinokineospora terrae</name>
    <dbReference type="NCBI Taxonomy" id="155974"/>
    <lineage>
        <taxon>Bacteria</taxon>
        <taxon>Bacillati</taxon>
        <taxon>Actinomycetota</taxon>
        <taxon>Actinomycetes</taxon>
        <taxon>Pseudonocardiales</taxon>
        <taxon>Pseudonocardiaceae</taxon>
        <taxon>Actinokineospora</taxon>
    </lineage>
</organism>
<feature type="domain" description="Carboxymuconolactone decarboxylase-like" evidence="1">
    <location>
        <begin position="13"/>
        <end position="94"/>
    </location>
</feature>